<reference evidence="2 3" key="1">
    <citation type="journal article" date="2019" name="Commun. Biol.">
        <title>The bagworm genome reveals a unique fibroin gene that provides high tensile strength.</title>
        <authorList>
            <person name="Kono N."/>
            <person name="Nakamura H."/>
            <person name="Ohtoshi R."/>
            <person name="Tomita M."/>
            <person name="Numata K."/>
            <person name="Arakawa K."/>
        </authorList>
    </citation>
    <scope>NUCLEOTIDE SEQUENCE [LARGE SCALE GENOMIC DNA]</scope>
</reference>
<feature type="region of interest" description="Disordered" evidence="1">
    <location>
        <begin position="229"/>
        <end position="249"/>
    </location>
</feature>
<evidence type="ECO:0000256" key="1">
    <source>
        <dbReference type="SAM" id="MobiDB-lite"/>
    </source>
</evidence>
<evidence type="ECO:0000313" key="3">
    <source>
        <dbReference type="Proteomes" id="UP000299102"/>
    </source>
</evidence>
<name>A0A4C1X420_EUMVA</name>
<sequence>MMRRFADGDSNDVCDMVTGDQSWILCYETEIKRQSAHSLQMAKRPARADPTFKPVVQSGLALIPLQLKRPRPEGPAIYYNAGRNAERALSLNIVIAFTITNSKGVSRQAHLAIHNGVQIPRLCMIEEAEYGKRKMKDTQTAQEPPESDVQNETLIATTDLEEIEEVQYTDTSYTSASFEELIVEGDTKRLQFTVPSANANTQQTRSPQLLPSPRHTVPRFESHFDHIHRHTPKLTGPTRTRTKEEERKAKGNNIAIYSYAPTYRAADKSSDFSLFEEALPPGQEVEEEERRKGKKGKKEKKAKEDQEKEPKEQIPDFPKVFVKFQGANDGADHQREDDQCRPWILATLEKS</sequence>
<comment type="caution">
    <text evidence="2">The sequence shown here is derived from an EMBL/GenBank/DDBJ whole genome shotgun (WGS) entry which is preliminary data.</text>
</comment>
<dbReference type="AlphaFoldDB" id="A0A4C1X420"/>
<dbReference type="OrthoDB" id="7443685at2759"/>
<gene>
    <name evidence="2" type="ORF">EVAR_45792_1</name>
</gene>
<evidence type="ECO:0000313" key="2">
    <source>
        <dbReference type="EMBL" id="GBP57037.1"/>
    </source>
</evidence>
<proteinExistence type="predicted"/>
<feature type="compositionally biased region" description="Basic and acidic residues" evidence="1">
    <location>
        <begin position="301"/>
        <end position="314"/>
    </location>
</feature>
<keyword evidence="3" id="KW-1185">Reference proteome</keyword>
<organism evidence="2 3">
    <name type="scientific">Eumeta variegata</name>
    <name type="common">Bagworm moth</name>
    <name type="synonym">Eumeta japonica</name>
    <dbReference type="NCBI Taxonomy" id="151549"/>
    <lineage>
        <taxon>Eukaryota</taxon>
        <taxon>Metazoa</taxon>
        <taxon>Ecdysozoa</taxon>
        <taxon>Arthropoda</taxon>
        <taxon>Hexapoda</taxon>
        <taxon>Insecta</taxon>
        <taxon>Pterygota</taxon>
        <taxon>Neoptera</taxon>
        <taxon>Endopterygota</taxon>
        <taxon>Lepidoptera</taxon>
        <taxon>Glossata</taxon>
        <taxon>Ditrysia</taxon>
        <taxon>Tineoidea</taxon>
        <taxon>Psychidae</taxon>
        <taxon>Oiketicinae</taxon>
        <taxon>Eumeta</taxon>
    </lineage>
</organism>
<dbReference type="EMBL" id="BGZK01000707">
    <property type="protein sequence ID" value="GBP57037.1"/>
    <property type="molecule type" value="Genomic_DNA"/>
</dbReference>
<feature type="region of interest" description="Disordered" evidence="1">
    <location>
        <begin position="277"/>
        <end position="318"/>
    </location>
</feature>
<accession>A0A4C1X420</accession>
<protein>
    <submittedName>
        <fullName evidence="2">Uncharacterized protein</fullName>
    </submittedName>
</protein>
<dbReference type="Proteomes" id="UP000299102">
    <property type="component" value="Unassembled WGS sequence"/>
</dbReference>